<evidence type="ECO:0000313" key="2">
    <source>
        <dbReference type="Proteomes" id="UP000016856"/>
    </source>
</evidence>
<accession>U5CMP9</accession>
<protein>
    <submittedName>
        <fullName evidence="1">Uncharacterized protein</fullName>
    </submittedName>
</protein>
<name>U5CMP9_CALSX</name>
<evidence type="ECO:0000313" key="1">
    <source>
        <dbReference type="EMBL" id="ERM91283.1"/>
    </source>
</evidence>
<dbReference type="AlphaFoldDB" id="U5CMP9"/>
<dbReference type="PATRIC" id="fig|1388761.3.peg.2291"/>
<sequence length="44" mass="5082">MKIYSFRMIMKKSDEGEGYVLRLKRAGGWCEPVPRHILDRSGAV</sequence>
<comment type="caution">
    <text evidence="1">The sequence shown here is derived from an EMBL/GenBank/DDBJ whole genome shotgun (WGS) entry which is preliminary data.</text>
</comment>
<dbReference type="Proteomes" id="UP000016856">
    <property type="component" value="Unassembled WGS sequence"/>
</dbReference>
<dbReference type="EMBL" id="AXDC01000035">
    <property type="protein sequence ID" value="ERM91283.1"/>
    <property type="molecule type" value="Genomic_DNA"/>
</dbReference>
<proteinExistence type="predicted"/>
<organism evidence="1 2">
    <name type="scientific">Caldanaerobacter subterraneus subsp. yonseiensis KB-1</name>
    <dbReference type="NCBI Taxonomy" id="1388761"/>
    <lineage>
        <taxon>Bacteria</taxon>
        <taxon>Bacillati</taxon>
        <taxon>Bacillota</taxon>
        <taxon>Clostridia</taxon>
        <taxon>Thermoanaerobacterales</taxon>
        <taxon>Thermoanaerobacteraceae</taxon>
        <taxon>Caldanaerobacter</taxon>
    </lineage>
</organism>
<reference evidence="1 2" key="1">
    <citation type="journal article" date="2013" name="Genome Announc.">
        <title>Draft Genome Sequence of an Anaerobic and Extremophilic Bacterium, Caldanaerobacter yonseiensis, Isolated from a Geothermal Hot Stream.</title>
        <authorList>
            <person name="Lee S.J."/>
            <person name="Lee Y.J."/>
            <person name="Park G.S."/>
            <person name="Kim B.C."/>
            <person name="Lee S.J."/>
            <person name="Shin J.H."/>
            <person name="Lee D.W."/>
        </authorList>
    </citation>
    <scope>NUCLEOTIDE SEQUENCE [LARGE SCALE GENOMIC DNA]</scope>
    <source>
        <strain evidence="1 2">KB-1</strain>
    </source>
</reference>
<gene>
    <name evidence="1" type="ORF">O163_11380</name>
</gene>